<dbReference type="GO" id="GO:0008171">
    <property type="term" value="F:O-methyltransferase activity"/>
    <property type="evidence" value="ECO:0007669"/>
    <property type="project" value="InterPro"/>
</dbReference>
<dbReference type="PANTHER" id="PTHR11746">
    <property type="entry name" value="O-METHYLTRANSFERASE"/>
    <property type="match status" value="1"/>
</dbReference>
<sequence length="135" mass="14557">MTAFLLSERSPVMVAPWLSLSGRVLVNGNSSFEKVHGEDVWRYTASNLDQSNIFNDAMACDAKVIVPAIVEGCSEVFDGVESFVDVGGGNGTTMSFLAKAFPWIHGINFDLPHVIDMAPKCDGVEHVAVAEPENL</sequence>
<accession>A0A2Z6MKQ2</accession>
<dbReference type="OrthoDB" id="1606438at2759"/>
<dbReference type="InterPro" id="IPR001077">
    <property type="entry name" value="COMT_C"/>
</dbReference>
<dbReference type="InterPro" id="IPR016461">
    <property type="entry name" value="COMT-like"/>
</dbReference>
<keyword evidence="1" id="KW-0489">Methyltransferase</keyword>
<dbReference type="PROSITE" id="PS51683">
    <property type="entry name" value="SAM_OMT_II"/>
    <property type="match status" value="1"/>
</dbReference>
<dbReference type="Proteomes" id="UP000242715">
    <property type="component" value="Unassembled WGS sequence"/>
</dbReference>
<evidence type="ECO:0000256" key="1">
    <source>
        <dbReference type="ARBA" id="ARBA00022603"/>
    </source>
</evidence>
<dbReference type="Gene3D" id="3.40.50.150">
    <property type="entry name" value="Vaccinia Virus protein VP39"/>
    <property type="match status" value="1"/>
</dbReference>
<gene>
    <name evidence="5" type="ORF">TSUD_325890</name>
</gene>
<keyword evidence="3" id="KW-0949">S-adenosyl-L-methionine</keyword>
<feature type="domain" description="O-methyltransferase C-terminal" evidence="4">
    <location>
        <begin position="17"/>
        <end position="121"/>
    </location>
</feature>
<keyword evidence="6" id="KW-1185">Reference proteome</keyword>
<evidence type="ECO:0000256" key="2">
    <source>
        <dbReference type="ARBA" id="ARBA00022679"/>
    </source>
</evidence>
<evidence type="ECO:0000313" key="5">
    <source>
        <dbReference type="EMBL" id="GAU16639.1"/>
    </source>
</evidence>
<dbReference type="EMBL" id="DF973162">
    <property type="protein sequence ID" value="GAU16639.1"/>
    <property type="molecule type" value="Genomic_DNA"/>
</dbReference>
<reference evidence="6" key="1">
    <citation type="journal article" date="2017" name="Front. Plant Sci.">
        <title>Climate Clever Clovers: New Paradigm to Reduce the Environmental Footprint of Ruminants by Breeding Low Methanogenic Forages Utilizing Haplotype Variation.</title>
        <authorList>
            <person name="Kaur P."/>
            <person name="Appels R."/>
            <person name="Bayer P.E."/>
            <person name="Keeble-Gagnere G."/>
            <person name="Wang J."/>
            <person name="Hirakawa H."/>
            <person name="Shirasawa K."/>
            <person name="Vercoe P."/>
            <person name="Stefanova K."/>
            <person name="Durmic Z."/>
            <person name="Nichols P."/>
            <person name="Revell C."/>
            <person name="Isobe S.N."/>
            <person name="Edwards D."/>
            <person name="Erskine W."/>
        </authorList>
    </citation>
    <scope>NUCLEOTIDE SEQUENCE [LARGE SCALE GENOMIC DNA]</scope>
    <source>
        <strain evidence="6">cv. Daliak</strain>
    </source>
</reference>
<name>A0A2Z6MKQ2_TRISU</name>
<evidence type="ECO:0000259" key="4">
    <source>
        <dbReference type="Pfam" id="PF00891"/>
    </source>
</evidence>
<organism evidence="5 6">
    <name type="scientific">Trifolium subterraneum</name>
    <name type="common">Subterranean clover</name>
    <dbReference type="NCBI Taxonomy" id="3900"/>
    <lineage>
        <taxon>Eukaryota</taxon>
        <taxon>Viridiplantae</taxon>
        <taxon>Streptophyta</taxon>
        <taxon>Embryophyta</taxon>
        <taxon>Tracheophyta</taxon>
        <taxon>Spermatophyta</taxon>
        <taxon>Magnoliopsida</taxon>
        <taxon>eudicotyledons</taxon>
        <taxon>Gunneridae</taxon>
        <taxon>Pentapetalae</taxon>
        <taxon>rosids</taxon>
        <taxon>fabids</taxon>
        <taxon>Fabales</taxon>
        <taxon>Fabaceae</taxon>
        <taxon>Papilionoideae</taxon>
        <taxon>50 kb inversion clade</taxon>
        <taxon>NPAAA clade</taxon>
        <taxon>Hologalegina</taxon>
        <taxon>IRL clade</taxon>
        <taxon>Trifolieae</taxon>
        <taxon>Trifolium</taxon>
    </lineage>
</organism>
<dbReference type="InterPro" id="IPR029063">
    <property type="entry name" value="SAM-dependent_MTases_sf"/>
</dbReference>
<keyword evidence="2" id="KW-0808">Transferase</keyword>
<protein>
    <recommendedName>
        <fullName evidence="4">O-methyltransferase C-terminal domain-containing protein</fullName>
    </recommendedName>
</protein>
<proteinExistence type="predicted"/>
<evidence type="ECO:0000313" key="6">
    <source>
        <dbReference type="Proteomes" id="UP000242715"/>
    </source>
</evidence>
<evidence type="ECO:0000256" key="3">
    <source>
        <dbReference type="ARBA" id="ARBA00022691"/>
    </source>
</evidence>
<dbReference type="Pfam" id="PF00891">
    <property type="entry name" value="Methyltransf_2"/>
    <property type="match status" value="1"/>
</dbReference>
<dbReference type="SUPFAM" id="SSF53335">
    <property type="entry name" value="S-adenosyl-L-methionine-dependent methyltransferases"/>
    <property type="match status" value="1"/>
</dbReference>
<dbReference type="AlphaFoldDB" id="A0A2Z6MKQ2"/>
<dbReference type="GO" id="GO:0032259">
    <property type="term" value="P:methylation"/>
    <property type="evidence" value="ECO:0007669"/>
    <property type="project" value="UniProtKB-KW"/>
</dbReference>